<comment type="caution">
    <text evidence="1">The sequence shown here is derived from an EMBL/GenBank/DDBJ whole genome shotgun (WGS) entry which is preliminary data.</text>
</comment>
<evidence type="ECO:0000313" key="2">
    <source>
        <dbReference type="Proteomes" id="UP000784294"/>
    </source>
</evidence>
<dbReference type="EMBL" id="CAAALY010244883">
    <property type="protein sequence ID" value="VEL32920.1"/>
    <property type="molecule type" value="Genomic_DNA"/>
</dbReference>
<keyword evidence="2" id="KW-1185">Reference proteome</keyword>
<organism evidence="1 2">
    <name type="scientific">Protopolystoma xenopodis</name>
    <dbReference type="NCBI Taxonomy" id="117903"/>
    <lineage>
        <taxon>Eukaryota</taxon>
        <taxon>Metazoa</taxon>
        <taxon>Spiralia</taxon>
        <taxon>Lophotrochozoa</taxon>
        <taxon>Platyhelminthes</taxon>
        <taxon>Monogenea</taxon>
        <taxon>Polyopisthocotylea</taxon>
        <taxon>Polystomatidea</taxon>
        <taxon>Polystomatidae</taxon>
        <taxon>Protopolystoma</taxon>
    </lineage>
</organism>
<evidence type="ECO:0000313" key="1">
    <source>
        <dbReference type="EMBL" id="VEL32920.1"/>
    </source>
</evidence>
<sequence length="219" mass="24410">MKGSSSCRVSQKRSNLLHVLRCHRDHPFLNKHAYVYSLRNQGITGSSLPILNYKSRRHAPLKLKRLFDPDRLFRGRMSVKDVTETPFTRSYPLFQFSFIHSPSILSSSSSSLASQAHAYTIAGTSSIFGSTGQRLDAENRANLEDVTYPDLVHLSPDRGISSIQPIIAVTTLSPPPAPPPSTESPLHPYRCRRTCQGDELTRHHMLALNQSSLMLSSAL</sequence>
<proteinExistence type="predicted"/>
<protein>
    <submittedName>
        <fullName evidence="1">Uncharacterized protein</fullName>
    </submittedName>
</protein>
<name>A0A3S5AV87_9PLAT</name>
<reference evidence="1" key="1">
    <citation type="submission" date="2018-11" db="EMBL/GenBank/DDBJ databases">
        <authorList>
            <consortium name="Pathogen Informatics"/>
        </authorList>
    </citation>
    <scope>NUCLEOTIDE SEQUENCE</scope>
</reference>
<dbReference type="AlphaFoldDB" id="A0A3S5AV87"/>
<dbReference type="Proteomes" id="UP000784294">
    <property type="component" value="Unassembled WGS sequence"/>
</dbReference>
<accession>A0A3S5AV87</accession>
<gene>
    <name evidence="1" type="ORF">PXEA_LOCUS26360</name>
</gene>